<dbReference type="Gene3D" id="3.40.50.620">
    <property type="entry name" value="HUPs"/>
    <property type="match status" value="1"/>
</dbReference>
<keyword evidence="9" id="KW-1185">Reference proteome</keyword>
<sequence>MQNELRFWVVVSILQRFHIFKQHNNQSIFQLAAETLNVYKFDAVWLVPCGDRIDKNVRTQGIHRALDIYQVSDIEIKNGEMIPTYHLMKKLEASFSDKFFFVIGSDLIPTLNQWHEGEKLLQEIDFVIFNRIGYEIMNDQDKKHLLPKNYEYQENYQSLLGMISSTEVRNRIKNTKQEISEGNQSDNLQFHDVAGLITKGTLDYIKRNSLY</sequence>
<evidence type="ECO:0000313" key="8">
    <source>
        <dbReference type="EMBL" id="CDW84809.1"/>
    </source>
</evidence>
<evidence type="ECO:0000256" key="2">
    <source>
        <dbReference type="ARBA" id="ARBA00022642"/>
    </source>
</evidence>
<evidence type="ECO:0000256" key="6">
    <source>
        <dbReference type="ARBA" id="ARBA00022840"/>
    </source>
</evidence>
<dbReference type="InterPro" id="IPR014729">
    <property type="entry name" value="Rossmann-like_a/b/a_fold"/>
</dbReference>
<dbReference type="AlphaFoldDB" id="A0A078ARH0"/>
<keyword evidence="4 8" id="KW-0548">Nucleotidyltransferase</keyword>
<keyword evidence="6" id="KW-0067">ATP-binding</keyword>
<gene>
    <name evidence="8" type="primary">Contig3714.g3969</name>
    <name evidence="8" type="ORF">STYLEM_13877</name>
</gene>
<dbReference type="EMBL" id="CCKQ01013170">
    <property type="protein sequence ID" value="CDW84809.1"/>
    <property type="molecule type" value="Genomic_DNA"/>
</dbReference>
<dbReference type="Proteomes" id="UP000039865">
    <property type="component" value="Unassembled WGS sequence"/>
</dbReference>
<evidence type="ECO:0000256" key="7">
    <source>
        <dbReference type="ARBA" id="ARBA00023027"/>
    </source>
</evidence>
<keyword evidence="2" id="KW-0662">Pyridine nucleotide biosynthesis</keyword>
<dbReference type="GO" id="GO:0005524">
    <property type="term" value="F:ATP binding"/>
    <property type="evidence" value="ECO:0007669"/>
    <property type="project" value="UniProtKB-KW"/>
</dbReference>
<dbReference type="SUPFAM" id="SSF52374">
    <property type="entry name" value="Nucleotidylyl transferase"/>
    <property type="match status" value="1"/>
</dbReference>
<evidence type="ECO:0000313" key="9">
    <source>
        <dbReference type="Proteomes" id="UP000039865"/>
    </source>
</evidence>
<dbReference type="GO" id="GO:0009435">
    <property type="term" value="P:NAD+ biosynthetic process"/>
    <property type="evidence" value="ECO:0007669"/>
    <property type="project" value="InterPro"/>
</dbReference>
<keyword evidence="5" id="KW-0547">Nucleotide-binding</keyword>
<proteinExistence type="predicted"/>
<protein>
    <submittedName>
        <fullName evidence="8">Nicotinate-nucleotide adenylyltransferase</fullName>
    </submittedName>
</protein>
<accession>A0A078ARH0</accession>
<dbReference type="InParanoid" id="A0A078ARH0"/>
<evidence type="ECO:0000256" key="4">
    <source>
        <dbReference type="ARBA" id="ARBA00022695"/>
    </source>
</evidence>
<reference evidence="8 9" key="1">
    <citation type="submission" date="2014-06" db="EMBL/GenBank/DDBJ databases">
        <authorList>
            <person name="Swart Estienne"/>
        </authorList>
    </citation>
    <scope>NUCLEOTIDE SEQUENCE [LARGE SCALE GENOMIC DNA]</scope>
    <source>
        <strain evidence="8 9">130c</strain>
    </source>
</reference>
<name>A0A078ARH0_STYLE</name>
<comment type="pathway">
    <text evidence="1">Cofactor biosynthesis; NAD(+) biosynthesis.</text>
</comment>
<dbReference type="PANTHER" id="PTHR39321">
    <property type="entry name" value="NICOTINATE-NUCLEOTIDE ADENYLYLTRANSFERASE-RELATED"/>
    <property type="match status" value="1"/>
</dbReference>
<dbReference type="GO" id="GO:0016779">
    <property type="term" value="F:nucleotidyltransferase activity"/>
    <property type="evidence" value="ECO:0007669"/>
    <property type="project" value="UniProtKB-KW"/>
</dbReference>
<keyword evidence="7" id="KW-0520">NAD</keyword>
<evidence type="ECO:0000256" key="3">
    <source>
        <dbReference type="ARBA" id="ARBA00022679"/>
    </source>
</evidence>
<dbReference type="OrthoDB" id="422187at2759"/>
<organism evidence="8 9">
    <name type="scientific">Stylonychia lemnae</name>
    <name type="common">Ciliate</name>
    <dbReference type="NCBI Taxonomy" id="5949"/>
    <lineage>
        <taxon>Eukaryota</taxon>
        <taxon>Sar</taxon>
        <taxon>Alveolata</taxon>
        <taxon>Ciliophora</taxon>
        <taxon>Intramacronucleata</taxon>
        <taxon>Spirotrichea</taxon>
        <taxon>Stichotrichia</taxon>
        <taxon>Sporadotrichida</taxon>
        <taxon>Oxytrichidae</taxon>
        <taxon>Stylonychinae</taxon>
        <taxon>Stylonychia</taxon>
    </lineage>
</organism>
<dbReference type="InterPro" id="IPR005248">
    <property type="entry name" value="NadD/NMNAT"/>
</dbReference>
<keyword evidence="3 8" id="KW-0808">Transferase</keyword>
<dbReference type="PANTHER" id="PTHR39321:SF3">
    <property type="entry name" value="PHOSPHOPANTETHEINE ADENYLYLTRANSFERASE"/>
    <property type="match status" value="1"/>
</dbReference>
<evidence type="ECO:0000256" key="1">
    <source>
        <dbReference type="ARBA" id="ARBA00004790"/>
    </source>
</evidence>
<evidence type="ECO:0000256" key="5">
    <source>
        <dbReference type="ARBA" id="ARBA00022741"/>
    </source>
</evidence>